<dbReference type="InterPro" id="IPR007110">
    <property type="entry name" value="Ig-like_dom"/>
</dbReference>
<feature type="domain" description="Ig-like" evidence="4">
    <location>
        <begin position="242"/>
        <end position="343"/>
    </location>
</feature>
<reference evidence="5 6" key="1">
    <citation type="submission" date="2024-02" db="EMBL/GenBank/DDBJ databases">
        <title>Chromosome-scale genome assembly of the rough periwinkle Littorina saxatilis.</title>
        <authorList>
            <person name="De Jode A."/>
            <person name="Faria R."/>
            <person name="Formenti G."/>
            <person name="Sims Y."/>
            <person name="Smith T.P."/>
            <person name="Tracey A."/>
            <person name="Wood J.M.D."/>
            <person name="Zagrodzka Z.B."/>
            <person name="Johannesson K."/>
            <person name="Butlin R.K."/>
            <person name="Leder E.H."/>
        </authorList>
    </citation>
    <scope>NUCLEOTIDE SEQUENCE [LARGE SCALE GENOMIC DNA]</scope>
    <source>
        <strain evidence="5">Snail1</strain>
        <tissue evidence="5">Muscle</tissue>
    </source>
</reference>
<accession>A0AAN9GEX7</accession>
<dbReference type="AlphaFoldDB" id="A0AAN9GEX7"/>
<feature type="domain" description="Ig-like" evidence="4">
    <location>
        <begin position="14"/>
        <end position="106"/>
    </location>
</feature>
<keyword evidence="3" id="KW-0732">Signal</keyword>
<dbReference type="EMBL" id="JBAMIC010000007">
    <property type="protein sequence ID" value="KAK7106518.1"/>
    <property type="molecule type" value="Genomic_DNA"/>
</dbReference>
<feature type="region of interest" description="Disordered" evidence="1">
    <location>
        <begin position="455"/>
        <end position="512"/>
    </location>
</feature>
<gene>
    <name evidence="5" type="ORF">V1264_017767</name>
</gene>
<feature type="compositionally biased region" description="Acidic residues" evidence="1">
    <location>
        <begin position="487"/>
        <end position="502"/>
    </location>
</feature>
<dbReference type="Proteomes" id="UP001374579">
    <property type="component" value="Unassembled WGS sequence"/>
</dbReference>
<comment type="caution">
    <text evidence="5">The sequence shown here is derived from an EMBL/GenBank/DDBJ whole genome shotgun (WGS) entry which is preliminary data.</text>
</comment>
<keyword evidence="2" id="KW-1133">Transmembrane helix</keyword>
<organism evidence="5 6">
    <name type="scientific">Littorina saxatilis</name>
    <dbReference type="NCBI Taxonomy" id="31220"/>
    <lineage>
        <taxon>Eukaryota</taxon>
        <taxon>Metazoa</taxon>
        <taxon>Spiralia</taxon>
        <taxon>Lophotrochozoa</taxon>
        <taxon>Mollusca</taxon>
        <taxon>Gastropoda</taxon>
        <taxon>Caenogastropoda</taxon>
        <taxon>Littorinimorpha</taxon>
        <taxon>Littorinoidea</taxon>
        <taxon>Littorinidae</taxon>
        <taxon>Littorina</taxon>
    </lineage>
</organism>
<keyword evidence="6" id="KW-1185">Reference proteome</keyword>
<evidence type="ECO:0000256" key="1">
    <source>
        <dbReference type="SAM" id="MobiDB-lite"/>
    </source>
</evidence>
<evidence type="ECO:0000256" key="3">
    <source>
        <dbReference type="SAM" id="SignalP"/>
    </source>
</evidence>
<evidence type="ECO:0000313" key="6">
    <source>
        <dbReference type="Proteomes" id="UP001374579"/>
    </source>
</evidence>
<evidence type="ECO:0000259" key="4">
    <source>
        <dbReference type="PROSITE" id="PS50835"/>
    </source>
</evidence>
<keyword evidence="2" id="KW-0472">Membrane</keyword>
<protein>
    <recommendedName>
        <fullName evidence="4">Ig-like domain-containing protein</fullName>
    </recommendedName>
</protein>
<feature type="transmembrane region" description="Helical" evidence="2">
    <location>
        <begin position="425"/>
        <end position="448"/>
    </location>
</feature>
<feature type="signal peptide" evidence="3">
    <location>
        <begin position="1"/>
        <end position="17"/>
    </location>
</feature>
<sequence length="512" mass="54525">MLCAVLFWVTIVSPGSTQVASLPTVTGPDVLVTNGTSKLHLTCNVANPSSVNRFAWFTPLPNTERCVKSSDGTQCTFTPTLADNEKKVVCRALGSNAVTLAVASYTVNLKYNARGQIGGSLHCTDRWIEGTLVTLEFRLNISLFQHVCTDTDNSPFFVNTKSLVGKCVADNATNTCGSFAPGTLGCGCAGRHQGNYVVQYNFIALPDFNGTWSAGIICKDASRVQQLNFTAINCDDKQVALPDFRTLCPSQGFTEGAFSTIQCTMNTDPFNRLCNSVGFYFVSTPGVRVQWCWSDYANCSLSGLARPPCNGCSCQCVKRSGSTFTYNLTFTAELSHNNGSFLCDTTCAAAPGRPLPSFNHSACDRIAVATTTTTTTTTTTAGLVVEDDSIQPGRTPDDDSPTPGNKPDDNSKKTGRTTTGASTPLVIGLSVPAVICAVMAAFGFGLFWKRRSEGQHNAPPANAPPANSPSSHARQVFGDKTVHESLDCELDDSSDAESETSEDLVAGLESQE</sequence>
<keyword evidence="2" id="KW-0812">Transmembrane</keyword>
<evidence type="ECO:0000256" key="2">
    <source>
        <dbReference type="SAM" id="Phobius"/>
    </source>
</evidence>
<dbReference type="PROSITE" id="PS50835">
    <property type="entry name" value="IG_LIKE"/>
    <property type="match status" value="2"/>
</dbReference>
<evidence type="ECO:0000313" key="5">
    <source>
        <dbReference type="EMBL" id="KAK7106518.1"/>
    </source>
</evidence>
<proteinExistence type="predicted"/>
<feature type="region of interest" description="Disordered" evidence="1">
    <location>
        <begin position="378"/>
        <end position="423"/>
    </location>
</feature>
<name>A0AAN9GEX7_9CAEN</name>
<feature type="chain" id="PRO_5042931523" description="Ig-like domain-containing protein" evidence="3">
    <location>
        <begin position="18"/>
        <end position="512"/>
    </location>
</feature>